<name>A0ABN7BBK2_9HEMI</name>
<dbReference type="EMBL" id="AP028921">
    <property type="protein sequence ID" value="BET01722.1"/>
    <property type="molecule type" value="Genomic_DNA"/>
</dbReference>
<dbReference type="Proteomes" id="UP001307889">
    <property type="component" value="Chromosome 13"/>
</dbReference>
<feature type="region of interest" description="Disordered" evidence="1">
    <location>
        <begin position="36"/>
        <end position="70"/>
    </location>
</feature>
<evidence type="ECO:0000256" key="1">
    <source>
        <dbReference type="SAM" id="MobiDB-lite"/>
    </source>
</evidence>
<accession>A0ABN7BBK2</accession>
<reference evidence="2 3" key="1">
    <citation type="submission" date="2023-09" db="EMBL/GenBank/DDBJ databases">
        <title>Nesidiocoris tenuis whole genome shotgun sequence.</title>
        <authorList>
            <person name="Shibata T."/>
            <person name="Shimoda M."/>
            <person name="Kobayashi T."/>
            <person name="Uehara T."/>
        </authorList>
    </citation>
    <scope>NUCLEOTIDE SEQUENCE [LARGE SCALE GENOMIC DNA]</scope>
    <source>
        <strain evidence="2 3">Japan</strain>
    </source>
</reference>
<evidence type="ECO:0000313" key="2">
    <source>
        <dbReference type="EMBL" id="BET01722.1"/>
    </source>
</evidence>
<feature type="compositionally biased region" description="Polar residues" evidence="1">
    <location>
        <begin position="42"/>
        <end position="70"/>
    </location>
</feature>
<organism evidence="2 3">
    <name type="scientific">Nesidiocoris tenuis</name>
    <dbReference type="NCBI Taxonomy" id="355587"/>
    <lineage>
        <taxon>Eukaryota</taxon>
        <taxon>Metazoa</taxon>
        <taxon>Ecdysozoa</taxon>
        <taxon>Arthropoda</taxon>
        <taxon>Hexapoda</taxon>
        <taxon>Insecta</taxon>
        <taxon>Pterygota</taxon>
        <taxon>Neoptera</taxon>
        <taxon>Paraneoptera</taxon>
        <taxon>Hemiptera</taxon>
        <taxon>Heteroptera</taxon>
        <taxon>Panheteroptera</taxon>
        <taxon>Cimicomorpha</taxon>
        <taxon>Miridae</taxon>
        <taxon>Dicyphina</taxon>
        <taxon>Nesidiocoris</taxon>
    </lineage>
</organism>
<keyword evidence="3" id="KW-1185">Reference proteome</keyword>
<gene>
    <name evidence="2" type="ORF">NTJ_14539</name>
</gene>
<sequence length="70" mass="7346">MVQGGCAQPAPKYEMPGRTAEARKAGFESFCAANKSRGAATPSKSTGSNSYGSWGSTFKNQSNFASLHHC</sequence>
<proteinExistence type="predicted"/>
<evidence type="ECO:0000313" key="3">
    <source>
        <dbReference type="Proteomes" id="UP001307889"/>
    </source>
</evidence>
<protein>
    <submittedName>
        <fullName evidence="2">Uncharacterized protein</fullName>
    </submittedName>
</protein>